<dbReference type="GO" id="GO:0005829">
    <property type="term" value="C:cytosol"/>
    <property type="evidence" value="ECO:0007669"/>
    <property type="project" value="TreeGrafter"/>
</dbReference>
<name>A0A0D8FVQ7_9ACTN</name>
<dbReference type="InterPro" id="IPR002180">
    <property type="entry name" value="LS/RS"/>
</dbReference>
<comment type="similarity">
    <text evidence="2 7">Belongs to the DMRL synthase family.</text>
</comment>
<dbReference type="EC" id="2.5.1.78" evidence="3 7"/>
<feature type="binding site" evidence="7">
    <location>
        <begin position="101"/>
        <end position="102"/>
    </location>
    <ligand>
        <name>(2S)-2-hydroxy-3-oxobutyl phosphate</name>
        <dbReference type="ChEBI" id="CHEBI:58830"/>
    </ligand>
</feature>
<evidence type="ECO:0000256" key="4">
    <source>
        <dbReference type="ARBA" id="ARBA00022619"/>
    </source>
</evidence>
<evidence type="ECO:0000256" key="3">
    <source>
        <dbReference type="ARBA" id="ARBA00012664"/>
    </source>
</evidence>
<comment type="catalytic activity">
    <reaction evidence="6 7">
        <text>(2S)-2-hydroxy-3-oxobutyl phosphate + 5-amino-6-(D-ribitylamino)uracil = 6,7-dimethyl-8-(1-D-ribityl)lumazine + phosphate + 2 H2O + H(+)</text>
        <dbReference type="Rhea" id="RHEA:26152"/>
        <dbReference type="ChEBI" id="CHEBI:15377"/>
        <dbReference type="ChEBI" id="CHEBI:15378"/>
        <dbReference type="ChEBI" id="CHEBI:15934"/>
        <dbReference type="ChEBI" id="CHEBI:43474"/>
        <dbReference type="ChEBI" id="CHEBI:58201"/>
        <dbReference type="ChEBI" id="CHEBI:58830"/>
        <dbReference type="EC" id="2.5.1.78"/>
    </reaction>
</comment>
<feature type="binding site" evidence="7">
    <location>
        <begin position="72"/>
        <end position="74"/>
    </location>
    <ligand>
        <name>5-amino-6-(D-ribitylamino)uracil</name>
        <dbReference type="ChEBI" id="CHEBI:15934"/>
    </ligand>
</feature>
<proteinExistence type="inferred from homology"/>
<gene>
    <name evidence="7 8" type="primary">ribH</name>
    <name evidence="8" type="ORF">FEAC_19370</name>
</gene>
<dbReference type="AlphaFoldDB" id="A0A0D8FVQ7"/>
<reference evidence="8 9" key="1">
    <citation type="submission" date="2015-01" db="EMBL/GenBank/DDBJ databases">
        <title>Draft genome of the acidophilic iron oxidizer Ferrimicrobium acidiphilum strain T23.</title>
        <authorList>
            <person name="Poehlein A."/>
            <person name="Eisen S."/>
            <person name="Schloemann M."/>
            <person name="Johnson B.D."/>
            <person name="Daniel R."/>
            <person name="Muehling M."/>
        </authorList>
    </citation>
    <scope>NUCLEOTIDE SEQUENCE [LARGE SCALE GENOMIC DNA]</scope>
    <source>
        <strain evidence="8 9">T23</strain>
    </source>
</reference>
<comment type="pathway">
    <text evidence="1 7">Cofactor biosynthesis; riboflavin biosynthesis; riboflavin from 2-hydroxy-3-oxobutyl phosphate and 5-amino-6-(D-ribitylamino)uracil: step 1/2.</text>
</comment>
<dbReference type="GeneID" id="78373059"/>
<dbReference type="OrthoDB" id="9809709at2"/>
<sequence>MAGYEEVHGQGDRSGYEELTGQLHAFPGDRFAIVASEFNQVIVDPLLAGARAGFHTVGVSDSALTVVWVPGALEIAGAIHQLLVSRSVTGVVALGAVVRGETSHYDVVVNQSASQLMTLAATSEIPIVNGVLTVENIEQGLNRAGGKDGNKGFDAALSLVRLVDLYRRMVKE</sequence>
<accession>A0A0D8FVQ7</accession>
<evidence type="ECO:0000313" key="8">
    <source>
        <dbReference type="EMBL" id="KJE76327.1"/>
    </source>
</evidence>
<dbReference type="eggNOG" id="COG0054">
    <property type="taxonomic scope" value="Bacteria"/>
</dbReference>
<dbReference type="NCBIfam" id="TIGR00114">
    <property type="entry name" value="lumazine-synth"/>
    <property type="match status" value="1"/>
</dbReference>
<feature type="binding site" evidence="7">
    <location>
        <begin position="96"/>
        <end position="98"/>
    </location>
    <ligand>
        <name>5-amino-6-(D-ribitylamino)uracil</name>
        <dbReference type="ChEBI" id="CHEBI:15934"/>
    </ligand>
</feature>
<evidence type="ECO:0000256" key="7">
    <source>
        <dbReference type="HAMAP-Rule" id="MF_00178"/>
    </source>
</evidence>
<comment type="caution">
    <text evidence="8">The sequence shown here is derived from an EMBL/GenBank/DDBJ whole genome shotgun (WGS) entry which is preliminary data.</text>
</comment>
<dbReference type="GO" id="GO:0009231">
    <property type="term" value="P:riboflavin biosynthetic process"/>
    <property type="evidence" value="ECO:0007669"/>
    <property type="project" value="UniProtKB-UniRule"/>
</dbReference>
<protein>
    <recommendedName>
        <fullName evidence="3 7">6,7-dimethyl-8-ribityllumazine synthase</fullName>
        <shortName evidence="7">DMRL synthase</shortName>
        <shortName evidence="7">LS</shortName>
        <shortName evidence="7">Lumazine synthase</shortName>
        <ecNumber evidence="3 7">2.5.1.78</ecNumber>
    </recommendedName>
</protein>
<dbReference type="UniPathway" id="UPA00275">
    <property type="reaction ID" value="UER00404"/>
</dbReference>
<dbReference type="EMBL" id="JXUW01000018">
    <property type="protein sequence ID" value="KJE76327.1"/>
    <property type="molecule type" value="Genomic_DNA"/>
</dbReference>
<dbReference type="PATRIC" id="fig|1121877.4.peg.2156"/>
<dbReference type="CDD" id="cd09209">
    <property type="entry name" value="Lumazine_synthase-I"/>
    <property type="match status" value="1"/>
</dbReference>
<dbReference type="InterPro" id="IPR034964">
    <property type="entry name" value="LS"/>
</dbReference>
<dbReference type="GO" id="GO:0009349">
    <property type="term" value="C:riboflavin synthase complex"/>
    <property type="evidence" value="ECO:0007669"/>
    <property type="project" value="UniProtKB-UniRule"/>
</dbReference>
<evidence type="ECO:0000256" key="1">
    <source>
        <dbReference type="ARBA" id="ARBA00004917"/>
    </source>
</evidence>
<dbReference type="GO" id="GO:0000906">
    <property type="term" value="F:6,7-dimethyl-8-ribityllumazine synthase activity"/>
    <property type="evidence" value="ECO:0007669"/>
    <property type="project" value="UniProtKB-UniRule"/>
</dbReference>
<dbReference type="Gene3D" id="3.40.50.960">
    <property type="entry name" value="Lumazine/riboflavin synthase"/>
    <property type="match status" value="1"/>
</dbReference>
<keyword evidence="9" id="KW-1185">Reference proteome</keyword>
<dbReference type="PANTHER" id="PTHR21058:SF0">
    <property type="entry name" value="6,7-DIMETHYL-8-RIBITYLLUMAZINE SYNTHASE"/>
    <property type="match status" value="1"/>
</dbReference>
<comment type="function">
    <text evidence="7">Catalyzes the formation of 6,7-dimethyl-8-ribityllumazine by condensation of 5-amino-6-(D-ribitylamino)uracil with 3,4-dihydroxy-2-butanone 4-phosphate. This is the penultimate step in the biosynthesis of riboflavin.</text>
</comment>
<dbReference type="RefSeq" id="WP_052566136.1">
    <property type="nucleotide sequence ID" value="NZ_JQKF01000023.1"/>
</dbReference>
<organism evidence="8 9">
    <name type="scientific">Ferrimicrobium acidiphilum DSM 19497</name>
    <dbReference type="NCBI Taxonomy" id="1121877"/>
    <lineage>
        <taxon>Bacteria</taxon>
        <taxon>Bacillati</taxon>
        <taxon>Actinomycetota</taxon>
        <taxon>Acidimicrobiia</taxon>
        <taxon>Acidimicrobiales</taxon>
        <taxon>Acidimicrobiaceae</taxon>
        <taxon>Ferrimicrobium</taxon>
    </lineage>
</organism>
<dbReference type="STRING" id="1121877.FEAC_19370"/>
<keyword evidence="4 7" id="KW-0686">Riboflavin biosynthesis</keyword>
<keyword evidence="5 7" id="KW-0808">Transferase</keyword>
<feature type="binding site" evidence="7">
    <location>
        <position position="143"/>
    </location>
    <ligand>
        <name>(2S)-2-hydroxy-3-oxobutyl phosphate</name>
        <dbReference type="ChEBI" id="CHEBI:58830"/>
    </ligand>
</feature>
<evidence type="ECO:0000256" key="5">
    <source>
        <dbReference type="ARBA" id="ARBA00022679"/>
    </source>
</evidence>
<evidence type="ECO:0000313" key="9">
    <source>
        <dbReference type="Proteomes" id="UP000032336"/>
    </source>
</evidence>
<dbReference type="HAMAP" id="MF_00178">
    <property type="entry name" value="Lumazine_synth"/>
    <property type="match status" value="1"/>
</dbReference>
<dbReference type="SUPFAM" id="SSF52121">
    <property type="entry name" value="Lumazine synthase"/>
    <property type="match status" value="1"/>
</dbReference>
<dbReference type="Proteomes" id="UP000032336">
    <property type="component" value="Unassembled WGS sequence"/>
</dbReference>
<feature type="binding site" evidence="7">
    <location>
        <position position="129"/>
    </location>
    <ligand>
        <name>5-amino-6-(D-ribitylamino)uracil</name>
        <dbReference type="ChEBI" id="CHEBI:15934"/>
    </ligand>
</feature>
<evidence type="ECO:0000256" key="6">
    <source>
        <dbReference type="ARBA" id="ARBA00048785"/>
    </source>
</evidence>
<dbReference type="Pfam" id="PF00885">
    <property type="entry name" value="DMRL_synthase"/>
    <property type="match status" value="1"/>
</dbReference>
<feature type="active site" description="Proton donor" evidence="7">
    <location>
        <position position="104"/>
    </location>
</feature>
<feature type="binding site" evidence="7">
    <location>
        <position position="38"/>
    </location>
    <ligand>
        <name>5-amino-6-(D-ribitylamino)uracil</name>
        <dbReference type="ChEBI" id="CHEBI:15934"/>
    </ligand>
</feature>
<evidence type="ECO:0000256" key="2">
    <source>
        <dbReference type="ARBA" id="ARBA00007424"/>
    </source>
</evidence>
<dbReference type="InterPro" id="IPR036467">
    <property type="entry name" value="LS/RS_sf"/>
</dbReference>
<dbReference type="PANTHER" id="PTHR21058">
    <property type="entry name" value="6,7-DIMETHYL-8-RIBITYLLUMAZINE SYNTHASE DMRL SYNTHASE LUMAZINE SYNTHASE"/>
    <property type="match status" value="1"/>
</dbReference>